<dbReference type="AlphaFoldDB" id="H8KPZ1"/>
<dbReference type="GO" id="GO:0017004">
    <property type="term" value="P:cytochrome complex assembly"/>
    <property type="evidence" value="ECO:0007669"/>
    <property type="project" value="UniProtKB-KW"/>
</dbReference>
<dbReference type="SUPFAM" id="SSF52833">
    <property type="entry name" value="Thioredoxin-like"/>
    <property type="match status" value="1"/>
</dbReference>
<keyword evidence="4" id="KW-0676">Redox-active center</keyword>
<evidence type="ECO:0000256" key="2">
    <source>
        <dbReference type="ARBA" id="ARBA00022748"/>
    </source>
</evidence>
<feature type="domain" description="Thioredoxin" evidence="5">
    <location>
        <begin position="336"/>
        <end position="474"/>
    </location>
</feature>
<evidence type="ECO:0000313" key="7">
    <source>
        <dbReference type="Proteomes" id="UP000007590"/>
    </source>
</evidence>
<dbReference type="PANTHER" id="PTHR42852:SF6">
    <property type="entry name" value="THIOL:DISULFIDE INTERCHANGE PROTEIN DSBE"/>
    <property type="match status" value="1"/>
</dbReference>
<evidence type="ECO:0000259" key="5">
    <source>
        <dbReference type="PROSITE" id="PS51352"/>
    </source>
</evidence>
<gene>
    <name evidence="6" type="ordered locus">Solca_0990</name>
</gene>
<dbReference type="InterPro" id="IPR013740">
    <property type="entry name" value="Redoxin"/>
</dbReference>
<keyword evidence="3" id="KW-1015">Disulfide bond</keyword>
<dbReference type="GO" id="GO:0016491">
    <property type="term" value="F:oxidoreductase activity"/>
    <property type="evidence" value="ECO:0007669"/>
    <property type="project" value="InterPro"/>
</dbReference>
<dbReference type="Gene3D" id="3.40.30.10">
    <property type="entry name" value="Glutaredoxin"/>
    <property type="match status" value="1"/>
</dbReference>
<dbReference type="InterPro" id="IPR013766">
    <property type="entry name" value="Thioredoxin_domain"/>
</dbReference>
<dbReference type="GO" id="GO:0030313">
    <property type="term" value="C:cell envelope"/>
    <property type="evidence" value="ECO:0007669"/>
    <property type="project" value="UniProtKB-SubCell"/>
</dbReference>
<organism evidence="6 7">
    <name type="scientific">Solitalea canadensis (strain ATCC 29591 / DSM 3403 / JCM 21819 / LMG 8368 / NBRC 15130 / NCIMB 12057 / USAM 9D)</name>
    <name type="common">Flexibacter canadensis</name>
    <dbReference type="NCBI Taxonomy" id="929556"/>
    <lineage>
        <taxon>Bacteria</taxon>
        <taxon>Pseudomonadati</taxon>
        <taxon>Bacteroidota</taxon>
        <taxon>Sphingobacteriia</taxon>
        <taxon>Sphingobacteriales</taxon>
        <taxon>Sphingobacteriaceae</taxon>
        <taxon>Solitalea</taxon>
    </lineage>
</organism>
<dbReference type="OrthoDB" id="1095575at2"/>
<dbReference type="STRING" id="929556.Solca_0990"/>
<protein>
    <submittedName>
        <fullName evidence="6">Redoxin</fullName>
    </submittedName>
</protein>
<dbReference type="Proteomes" id="UP000007590">
    <property type="component" value="Chromosome"/>
</dbReference>
<name>H8KPZ1_SOLCM</name>
<dbReference type="RefSeq" id="WP_014679328.1">
    <property type="nucleotide sequence ID" value="NC_017770.1"/>
</dbReference>
<dbReference type="HOGENOM" id="CLU_042529_1_1_10"/>
<dbReference type="eggNOG" id="COG0526">
    <property type="taxonomic scope" value="Bacteria"/>
</dbReference>
<reference evidence="6" key="1">
    <citation type="submission" date="2012-02" db="EMBL/GenBank/DDBJ databases">
        <title>The complete genome of Solitalea canadensis DSM 3403.</title>
        <authorList>
            <consortium name="US DOE Joint Genome Institute (JGI-PGF)"/>
            <person name="Lucas S."/>
            <person name="Copeland A."/>
            <person name="Lapidus A."/>
            <person name="Glavina del Rio T."/>
            <person name="Dalin E."/>
            <person name="Tice H."/>
            <person name="Bruce D."/>
            <person name="Goodwin L."/>
            <person name="Pitluck S."/>
            <person name="Peters L."/>
            <person name="Ovchinnikova G."/>
            <person name="Lu M."/>
            <person name="Kyrpides N."/>
            <person name="Mavromatis K."/>
            <person name="Ivanova N."/>
            <person name="Brettin T."/>
            <person name="Detter J.C."/>
            <person name="Han C."/>
            <person name="Larimer F."/>
            <person name="Land M."/>
            <person name="Hauser L."/>
            <person name="Markowitz V."/>
            <person name="Cheng J.-F."/>
            <person name="Hugenholtz P."/>
            <person name="Woyke T."/>
            <person name="Wu D."/>
            <person name="Spring S."/>
            <person name="Schroeder M."/>
            <person name="Kopitz M."/>
            <person name="Brambilla E."/>
            <person name="Klenk H.-P."/>
            <person name="Eisen J.A."/>
        </authorList>
    </citation>
    <scope>NUCLEOTIDE SEQUENCE</scope>
    <source>
        <strain evidence="6">DSM 3403</strain>
    </source>
</reference>
<evidence type="ECO:0000256" key="1">
    <source>
        <dbReference type="ARBA" id="ARBA00004196"/>
    </source>
</evidence>
<evidence type="ECO:0000256" key="3">
    <source>
        <dbReference type="ARBA" id="ARBA00023157"/>
    </source>
</evidence>
<proteinExistence type="predicted"/>
<dbReference type="PROSITE" id="PS51352">
    <property type="entry name" value="THIOREDOXIN_2"/>
    <property type="match status" value="1"/>
</dbReference>
<dbReference type="InterPro" id="IPR050553">
    <property type="entry name" value="Thioredoxin_ResA/DsbE_sf"/>
</dbReference>
<dbReference type="PANTHER" id="PTHR42852">
    <property type="entry name" value="THIOL:DISULFIDE INTERCHANGE PROTEIN DSBE"/>
    <property type="match status" value="1"/>
</dbReference>
<dbReference type="Pfam" id="PF08534">
    <property type="entry name" value="Redoxin"/>
    <property type="match status" value="1"/>
</dbReference>
<evidence type="ECO:0000256" key="4">
    <source>
        <dbReference type="ARBA" id="ARBA00023284"/>
    </source>
</evidence>
<keyword evidence="2" id="KW-0201">Cytochrome c-type biogenesis</keyword>
<dbReference type="KEGG" id="scn:Solca_0990"/>
<keyword evidence="7" id="KW-1185">Reference proteome</keyword>
<accession>H8KPZ1</accession>
<evidence type="ECO:0000313" key="6">
    <source>
        <dbReference type="EMBL" id="AFD06100.1"/>
    </source>
</evidence>
<dbReference type="CDD" id="cd02966">
    <property type="entry name" value="TlpA_like_family"/>
    <property type="match status" value="1"/>
</dbReference>
<sequence>MKLLLKIVFGVLIAGIILAPAAFAQRKVSPTAVTISGKINLDDNYVAIISDLRGKNKEAIEIPISKSGVFSWKSTINSTGFVRVSFIPKSKNRQLAAFFPLYVAQGTKLQLNLSYSDSTYLSLLPGNLSGENTALIQYSNFTSLKLRDMFKNKPSSVNDIKSSILPYLETADNYIGKFGVKNEIVKQYLNAWALNNYLSGLYSLPHGLKVKDLPADYYTIPKSPEVVYNNDVAMLLNETYMNVNQYINTVKKDAQSKDAFEQLKLKFKTLNDLFTNKQLMARIVTGNIEELVRKYTVRANGNFEDDLIKYKELVAYVNDEGKRAELIKDFENLKYTMKGAKLPDVAFKTATGNTVKLQSFEGKYIYIDLWASWCKPCVAEIPALHQLETDYKDKNIVFVSISLDADKDDWKSKMAELKLEGNQLELGDSAYDKLMNVAGIPHFLLYDPTGKLIMYKAPRPGTKEIRTMFDQLLQL</sequence>
<dbReference type="EMBL" id="CP003349">
    <property type="protein sequence ID" value="AFD06100.1"/>
    <property type="molecule type" value="Genomic_DNA"/>
</dbReference>
<dbReference type="InterPro" id="IPR036249">
    <property type="entry name" value="Thioredoxin-like_sf"/>
</dbReference>
<comment type="subcellular location">
    <subcellularLocation>
        <location evidence="1">Cell envelope</location>
    </subcellularLocation>
</comment>